<dbReference type="Gene3D" id="1.25.10.10">
    <property type="entry name" value="Leucine-rich Repeat Variant"/>
    <property type="match status" value="1"/>
</dbReference>
<dbReference type="InterPro" id="IPR011989">
    <property type="entry name" value="ARM-like"/>
</dbReference>
<gene>
    <name evidence="10" type="ORF">M569_17182</name>
</gene>
<comment type="caution">
    <text evidence="10">The sequence shown here is derived from an EMBL/GenBank/DDBJ whole genome shotgun (WGS) entry which is preliminary data.</text>
</comment>
<dbReference type="PANTHER" id="PTHR22983:SF6">
    <property type="entry name" value="SERINE_THREONINE-PROTEIN KINASE 36"/>
    <property type="match status" value="1"/>
</dbReference>
<organism evidence="10 11">
    <name type="scientific">Genlisea aurea</name>
    <dbReference type="NCBI Taxonomy" id="192259"/>
    <lineage>
        <taxon>Eukaryota</taxon>
        <taxon>Viridiplantae</taxon>
        <taxon>Streptophyta</taxon>
        <taxon>Embryophyta</taxon>
        <taxon>Tracheophyta</taxon>
        <taxon>Spermatophyta</taxon>
        <taxon>Magnoliopsida</taxon>
        <taxon>eudicotyledons</taxon>
        <taxon>Gunneridae</taxon>
        <taxon>Pentapetalae</taxon>
        <taxon>asterids</taxon>
        <taxon>lamiids</taxon>
        <taxon>Lamiales</taxon>
        <taxon>Lentibulariaceae</taxon>
        <taxon>Genlisea</taxon>
    </lineage>
</organism>
<comment type="catalytic activity">
    <reaction evidence="8">
        <text>L-threonyl-[protein] + ATP = O-phospho-L-threonyl-[protein] + ADP + H(+)</text>
        <dbReference type="Rhea" id="RHEA:46608"/>
        <dbReference type="Rhea" id="RHEA-COMP:11060"/>
        <dbReference type="Rhea" id="RHEA-COMP:11605"/>
        <dbReference type="ChEBI" id="CHEBI:15378"/>
        <dbReference type="ChEBI" id="CHEBI:30013"/>
        <dbReference type="ChEBI" id="CHEBI:30616"/>
        <dbReference type="ChEBI" id="CHEBI:61977"/>
        <dbReference type="ChEBI" id="CHEBI:456216"/>
        <dbReference type="EC" id="2.7.11.1"/>
    </reaction>
</comment>
<evidence type="ECO:0000256" key="5">
    <source>
        <dbReference type="ARBA" id="ARBA00022741"/>
    </source>
</evidence>
<keyword evidence="2" id="KW-0723">Serine/threonine-protein kinase</keyword>
<keyword evidence="5" id="KW-0547">Nucleotide-binding</keyword>
<proteinExistence type="predicted"/>
<keyword evidence="7" id="KW-0067">ATP-binding</keyword>
<reference evidence="10 11" key="1">
    <citation type="journal article" date="2013" name="BMC Genomics">
        <title>The miniature genome of a carnivorous plant Genlisea aurea contains a low number of genes and short non-coding sequences.</title>
        <authorList>
            <person name="Leushkin E.V."/>
            <person name="Sutormin R.A."/>
            <person name="Nabieva E.R."/>
            <person name="Penin A.A."/>
            <person name="Kondrashov A.S."/>
            <person name="Logacheva M.D."/>
        </authorList>
    </citation>
    <scope>NUCLEOTIDE SEQUENCE [LARGE SCALE GENOMIC DNA]</scope>
</reference>
<keyword evidence="11" id="KW-1185">Reference proteome</keyword>
<evidence type="ECO:0000313" key="10">
    <source>
        <dbReference type="EMBL" id="EPS57635.1"/>
    </source>
</evidence>
<sequence>MGIICNYERRGVFYEHIDAADILHDLKRLLKNEDPNIRSKACSAIGNMCRHSSYFYASLAKHEIIAIIIDLCGDSDKRTKKFACFAVGNAAYHNECLYDELKAVIPELRNVLVSDVEDKTKGNAAGALSNLVRNSGRLCEDIVSQGALQWS</sequence>
<evidence type="ECO:0000256" key="4">
    <source>
        <dbReference type="ARBA" id="ARBA00022737"/>
    </source>
</evidence>
<dbReference type="GO" id="GO:0005737">
    <property type="term" value="C:cytoplasm"/>
    <property type="evidence" value="ECO:0007669"/>
    <property type="project" value="TreeGrafter"/>
</dbReference>
<dbReference type="GO" id="GO:0004674">
    <property type="term" value="F:protein serine/threonine kinase activity"/>
    <property type="evidence" value="ECO:0007669"/>
    <property type="project" value="UniProtKB-KW"/>
</dbReference>
<dbReference type="SUPFAM" id="SSF48371">
    <property type="entry name" value="ARM repeat"/>
    <property type="match status" value="1"/>
</dbReference>
<keyword evidence="4" id="KW-0677">Repeat</keyword>
<keyword evidence="3" id="KW-0808">Transferase</keyword>
<evidence type="ECO:0000256" key="3">
    <source>
        <dbReference type="ARBA" id="ARBA00022679"/>
    </source>
</evidence>
<dbReference type="InterPro" id="IPR000357">
    <property type="entry name" value="HEAT"/>
</dbReference>
<comment type="catalytic activity">
    <reaction evidence="9">
        <text>L-seryl-[protein] + ATP = O-phospho-L-seryl-[protein] + ADP + H(+)</text>
        <dbReference type="Rhea" id="RHEA:17989"/>
        <dbReference type="Rhea" id="RHEA-COMP:9863"/>
        <dbReference type="Rhea" id="RHEA-COMP:11604"/>
        <dbReference type="ChEBI" id="CHEBI:15378"/>
        <dbReference type="ChEBI" id="CHEBI:29999"/>
        <dbReference type="ChEBI" id="CHEBI:30616"/>
        <dbReference type="ChEBI" id="CHEBI:83421"/>
        <dbReference type="ChEBI" id="CHEBI:456216"/>
        <dbReference type="EC" id="2.7.11.1"/>
    </reaction>
</comment>
<dbReference type="EMBL" id="AUSU01010008">
    <property type="protein sequence ID" value="EPS57635.1"/>
    <property type="molecule type" value="Genomic_DNA"/>
</dbReference>
<dbReference type="Proteomes" id="UP000015453">
    <property type="component" value="Unassembled WGS sequence"/>
</dbReference>
<accession>S8BSR5</accession>
<dbReference type="EC" id="2.7.11.1" evidence="1"/>
<evidence type="ECO:0000256" key="7">
    <source>
        <dbReference type="ARBA" id="ARBA00022840"/>
    </source>
</evidence>
<evidence type="ECO:0000313" key="11">
    <source>
        <dbReference type="Proteomes" id="UP000015453"/>
    </source>
</evidence>
<evidence type="ECO:0000256" key="6">
    <source>
        <dbReference type="ARBA" id="ARBA00022777"/>
    </source>
</evidence>
<protein>
    <recommendedName>
        <fullName evidence="1">non-specific serine/threonine protein kinase</fullName>
        <ecNumber evidence="1">2.7.11.1</ecNumber>
    </recommendedName>
</protein>
<dbReference type="Pfam" id="PF02985">
    <property type="entry name" value="HEAT"/>
    <property type="match status" value="1"/>
</dbReference>
<evidence type="ECO:0000256" key="8">
    <source>
        <dbReference type="ARBA" id="ARBA00047899"/>
    </source>
</evidence>
<dbReference type="PANTHER" id="PTHR22983">
    <property type="entry name" value="PROTEIN KINASE RELATED"/>
    <property type="match status" value="1"/>
</dbReference>
<keyword evidence="6" id="KW-0418">Kinase</keyword>
<name>S8BSR5_9LAMI</name>
<dbReference type="InterPro" id="IPR016024">
    <property type="entry name" value="ARM-type_fold"/>
</dbReference>
<evidence type="ECO:0000256" key="1">
    <source>
        <dbReference type="ARBA" id="ARBA00012513"/>
    </source>
</evidence>
<evidence type="ECO:0000256" key="2">
    <source>
        <dbReference type="ARBA" id="ARBA00022527"/>
    </source>
</evidence>
<dbReference type="OrthoDB" id="1682454at2759"/>
<dbReference type="AlphaFoldDB" id="S8BSR5"/>
<dbReference type="GO" id="GO:0005524">
    <property type="term" value="F:ATP binding"/>
    <property type="evidence" value="ECO:0007669"/>
    <property type="project" value="UniProtKB-KW"/>
</dbReference>
<evidence type="ECO:0000256" key="9">
    <source>
        <dbReference type="ARBA" id="ARBA00048679"/>
    </source>
</evidence>